<dbReference type="InterPro" id="IPR046165">
    <property type="entry name" value="DUF6167"/>
</dbReference>
<comment type="caution">
    <text evidence="2">The sequence shown here is derived from an EMBL/GenBank/DDBJ whole genome shotgun (WGS) entry which is preliminary data.</text>
</comment>
<sequence length="101" mass="10970">MKRLFWIALGATAGVIIVRKVTKAAESMTPEGAADRLSSALTSVSQSIREFTDEVRAGMDERDKELREALGIADNGDETHGGPNLAAVEDLLDHNQRRGTY</sequence>
<dbReference type="Pfam" id="PF19664">
    <property type="entry name" value="DUF6167"/>
    <property type="match status" value="1"/>
</dbReference>
<reference evidence="2 3" key="1">
    <citation type="submission" date="2020-02" db="EMBL/GenBank/DDBJ databases">
        <authorList>
            <person name="Li X.-J."/>
            <person name="Han X.-M."/>
        </authorList>
    </citation>
    <scope>NUCLEOTIDE SEQUENCE [LARGE SCALE GENOMIC DNA]</scope>
    <source>
        <strain evidence="2 3">CCTCC AB 2017055</strain>
    </source>
</reference>
<dbReference type="EMBL" id="JAAGOA010000009">
    <property type="protein sequence ID" value="NEE01337.1"/>
    <property type="molecule type" value="Genomic_DNA"/>
</dbReference>
<feature type="region of interest" description="Disordered" evidence="1">
    <location>
        <begin position="73"/>
        <end position="101"/>
    </location>
</feature>
<dbReference type="Proteomes" id="UP000475214">
    <property type="component" value="Unassembled WGS sequence"/>
</dbReference>
<name>A0A6L9S8F8_9ACTN</name>
<evidence type="ECO:0000256" key="1">
    <source>
        <dbReference type="SAM" id="MobiDB-lite"/>
    </source>
</evidence>
<proteinExistence type="predicted"/>
<feature type="compositionally biased region" description="Basic and acidic residues" evidence="1">
    <location>
        <begin position="91"/>
        <end position="101"/>
    </location>
</feature>
<dbReference type="AlphaFoldDB" id="A0A6L9S8F8"/>
<accession>A0A6L9S8F8</accession>
<gene>
    <name evidence="2" type="ORF">G1H10_14270</name>
</gene>
<evidence type="ECO:0000313" key="2">
    <source>
        <dbReference type="EMBL" id="NEE01337.1"/>
    </source>
</evidence>
<keyword evidence="3" id="KW-1185">Reference proteome</keyword>
<evidence type="ECO:0000313" key="3">
    <source>
        <dbReference type="Proteomes" id="UP000475214"/>
    </source>
</evidence>
<protein>
    <submittedName>
        <fullName evidence="2">Uncharacterized protein</fullName>
    </submittedName>
</protein>
<dbReference type="RefSeq" id="WP_163738766.1">
    <property type="nucleotide sequence ID" value="NZ_JAAGOA010000009.1"/>
</dbReference>
<organism evidence="2 3">
    <name type="scientific">Phytoactinopolyspora halotolerans</name>
    <dbReference type="NCBI Taxonomy" id="1981512"/>
    <lineage>
        <taxon>Bacteria</taxon>
        <taxon>Bacillati</taxon>
        <taxon>Actinomycetota</taxon>
        <taxon>Actinomycetes</taxon>
        <taxon>Jiangellales</taxon>
        <taxon>Jiangellaceae</taxon>
        <taxon>Phytoactinopolyspora</taxon>
    </lineage>
</organism>